<evidence type="ECO:0000259" key="3">
    <source>
        <dbReference type="Pfam" id="PF08338"/>
    </source>
</evidence>
<comment type="caution">
    <text evidence="4">The sequence shown here is derived from an EMBL/GenBank/DDBJ whole genome shotgun (WGS) entry which is preliminary data.</text>
</comment>
<dbReference type="NCBIfam" id="TIGR01777">
    <property type="entry name" value="yfcH"/>
    <property type="match status" value="1"/>
</dbReference>
<dbReference type="OrthoDB" id="9801773at2"/>
<dbReference type="InterPro" id="IPR001509">
    <property type="entry name" value="Epimerase_deHydtase"/>
</dbReference>
<gene>
    <name evidence="4" type="ORF">C8J48_0552</name>
</gene>
<reference evidence="4 5" key="1">
    <citation type="submission" date="2018-04" db="EMBL/GenBank/DDBJ databases">
        <title>Genomic Encyclopedia of Archaeal and Bacterial Type Strains, Phase II (KMG-II): from individual species to whole genera.</title>
        <authorList>
            <person name="Goeker M."/>
        </authorList>
    </citation>
    <scope>NUCLEOTIDE SEQUENCE [LARGE SCALE GENOMIC DNA]</scope>
    <source>
        <strain evidence="4 5">DSM 45169</strain>
    </source>
</reference>
<dbReference type="PANTHER" id="PTHR11092">
    <property type="entry name" value="SUGAR NUCLEOTIDE EPIMERASE RELATED"/>
    <property type="match status" value="1"/>
</dbReference>
<evidence type="ECO:0008006" key="6">
    <source>
        <dbReference type="Google" id="ProtNLM"/>
    </source>
</evidence>
<feature type="domain" description="NAD-dependent epimerase/dehydratase" evidence="2">
    <location>
        <begin position="3"/>
        <end position="222"/>
    </location>
</feature>
<evidence type="ECO:0000259" key="2">
    <source>
        <dbReference type="Pfam" id="PF01370"/>
    </source>
</evidence>
<organism evidence="4 5">
    <name type="scientific">Desmospora activa DSM 45169</name>
    <dbReference type="NCBI Taxonomy" id="1121389"/>
    <lineage>
        <taxon>Bacteria</taxon>
        <taxon>Bacillati</taxon>
        <taxon>Bacillota</taxon>
        <taxon>Bacilli</taxon>
        <taxon>Bacillales</taxon>
        <taxon>Thermoactinomycetaceae</taxon>
        <taxon>Desmospora</taxon>
    </lineage>
</organism>
<keyword evidence="5" id="KW-1185">Reference proteome</keyword>
<dbReference type="PANTHER" id="PTHR11092:SF0">
    <property type="entry name" value="EPIMERASE FAMILY PROTEIN SDR39U1"/>
    <property type="match status" value="1"/>
</dbReference>
<accession>A0A2T4Z7X0</accession>
<dbReference type="AlphaFoldDB" id="A0A2T4Z7X0"/>
<feature type="domain" description="DUF1731" evidence="3">
    <location>
        <begin position="253"/>
        <end position="299"/>
    </location>
</feature>
<protein>
    <recommendedName>
        <fullName evidence="6">TIGR01777 family protein</fullName>
    </recommendedName>
</protein>
<dbReference type="InterPro" id="IPR036291">
    <property type="entry name" value="NAD(P)-bd_dom_sf"/>
</dbReference>
<proteinExistence type="inferred from homology"/>
<dbReference type="EMBL" id="PZZP01000001">
    <property type="protein sequence ID" value="PTM57981.1"/>
    <property type="molecule type" value="Genomic_DNA"/>
</dbReference>
<name>A0A2T4Z7X0_9BACL</name>
<evidence type="ECO:0000313" key="5">
    <source>
        <dbReference type="Proteomes" id="UP000241639"/>
    </source>
</evidence>
<evidence type="ECO:0000313" key="4">
    <source>
        <dbReference type="EMBL" id="PTM57981.1"/>
    </source>
</evidence>
<dbReference type="Pfam" id="PF01370">
    <property type="entry name" value="Epimerase"/>
    <property type="match status" value="1"/>
</dbReference>
<dbReference type="InterPro" id="IPR013549">
    <property type="entry name" value="DUF1731"/>
</dbReference>
<comment type="similarity">
    <text evidence="1">Belongs to the NAD(P)-dependent epimerase/dehydratase family. SDR39U1 subfamily.</text>
</comment>
<dbReference type="Pfam" id="PF08338">
    <property type="entry name" value="DUF1731"/>
    <property type="match status" value="1"/>
</dbReference>
<dbReference type="Proteomes" id="UP000241639">
    <property type="component" value="Unassembled WGS sequence"/>
</dbReference>
<evidence type="ECO:0000256" key="1">
    <source>
        <dbReference type="ARBA" id="ARBA00009353"/>
    </source>
</evidence>
<dbReference type="InterPro" id="IPR010099">
    <property type="entry name" value="SDR39U1"/>
</dbReference>
<dbReference type="RefSeq" id="WP_107724842.1">
    <property type="nucleotide sequence ID" value="NZ_PZZP01000001.1"/>
</dbReference>
<sequence>MNIVIAGGTGFIGKAIVNTFAKEGNHVYVLTRQKHADMENITFIPWLSAASHPENKLRHRSIDAMINLAGDPINQGRWTKRKKEAILQSRIRATQEMIRIVGHVEQKPKAFINASAIGYYGYANEQTFTETSPSLGNSFPSRVCQRWEEEAKKMEAFHIRTIIARIGVVMGNNGGALAKMILPYRFFVGGTVGTGRQWISWIHMEDLIGLIRLIIENEEINGPINLTAPHPVTMRELGQAIGTTLNRPHWFPVPEWLMKLVFGEMSGFLLKGQKVLPEKALQHQYPFRFSRIEAALSNLKTPPSP</sequence>
<dbReference type="SUPFAM" id="SSF51735">
    <property type="entry name" value="NAD(P)-binding Rossmann-fold domains"/>
    <property type="match status" value="1"/>
</dbReference>
<dbReference type="CDD" id="cd05242">
    <property type="entry name" value="SDR_a8"/>
    <property type="match status" value="1"/>
</dbReference>
<dbReference type="Gene3D" id="3.40.50.720">
    <property type="entry name" value="NAD(P)-binding Rossmann-like Domain"/>
    <property type="match status" value="1"/>
</dbReference>